<keyword evidence="2" id="KW-1185">Reference proteome</keyword>
<proteinExistence type="predicted"/>
<protein>
    <submittedName>
        <fullName evidence="1">Uncharacterized protein</fullName>
    </submittedName>
</protein>
<dbReference type="EMBL" id="CP015098">
    <property type="protein sequence ID" value="AMW11415.1"/>
    <property type="molecule type" value="Genomic_DNA"/>
</dbReference>
<dbReference type="RefSeq" id="WP_062927744.1">
    <property type="nucleotide sequence ID" value="NZ_CP015098.1"/>
</dbReference>
<gene>
    <name evidence="1" type="ORF">A4E84_19045</name>
</gene>
<dbReference type="STRING" id="1783515.A4E84_19045"/>
<dbReference type="AlphaFoldDB" id="A0A143C311"/>
<reference evidence="2" key="1">
    <citation type="submission" date="2016-04" db="EMBL/GenBank/DDBJ databases">
        <authorList>
            <person name="Zhang B."/>
        </authorList>
    </citation>
    <scope>NUCLEOTIDE SEQUENCE [LARGE SCALE GENOMIC DNA]</scope>
    <source>
        <strain evidence="2">S10</strain>
    </source>
</reference>
<name>A0A143C311_9ACTN</name>
<evidence type="ECO:0000313" key="2">
    <source>
        <dbReference type="Proteomes" id="UP000076096"/>
    </source>
</evidence>
<accession>A0A143C311</accession>
<evidence type="ECO:0000313" key="1">
    <source>
        <dbReference type="EMBL" id="AMW11415.1"/>
    </source>
</evidence>
<sequence>MTVSTATPGTDDMARIVQKFVDLVDVSPDFQVTIATRTYSHVERAHRVAAARLFASRRPAGAFLMPGGRMAWGRGATRMARRPESNAQAAIRPTQSIVHSLAAPWAAKRTFEH</sequence>
<dbReference type="Proteomes" id="UP000076096">
    <property type="component" value="Chromosome"/>
</dbReference>
<organism evidence="1 2">
    <name type="scientific">Streptomyces qaidamensis</name>
    <dbReference type="NCBI Taxonomy" id="1783515"/>
    <lineage>
        <taxon>Bacteria</taxon>
        <taxon>Bacillati</taxon>
        <taxon>Actinomycetota</taxon>
        <taxon>Actinomycetes</taxon>
        <taxon>Kitasatosporales</taxon>
        <taxon>Streptomycetaceae</taxon>
        <taxon>Streptomyces</taxon>
        <taxon>Streptomyces aurantiacus group</taxon>
    </lineage>
</organism>
<dbReference type="KEGG" id="stsi:A4E84_19045"/>